<keyword evidence="3" id="KW-0347">Helicase</keyword>
<dbReference type="GO" id="GO:0005524">
    <property type="term" value="F:ATP binding"/>
    <property type="evidence" value="ECO:0007669"/>
    <property type="project" value="UniProtKB-KW"/>
</dbReference>
<dbReference type="InterPro" id="IPR001763">
    <property type="entry name" value="Rhodanese-like_dom"/>
</dbReference>
<dbReference type="PATRIC" id="fig|393305.7.peg.2794"/>
<dbReference type="SMART" id="SM00490">
    <property type="entry name" value="HELICc"/>
    <property type="match status" value="1"/>
</dbReference>
<evidence type="ECO:0000259" key="6">
    <source>
        <dbReference type="PROSITE" id="PS51194"/>
    </source>
</evidence>
<evidence type="ECO:0000256" key="1">
    <source>
        <dbReference type="ARBA" id="ARBA00022741"/>
    </source>
</evidence>
<dbReference type="KEGG" id="yen:YE2632"/>
<dbReference type="Pfam" id="PF00271">
    <property type="entry name" value="Helicase_C"/>
    <property type="match status" value="1"/>
</dbReference>
<dbReference type="eggNOG" id="COG1204">
    <property type="taxonomic scope" value="Bacteria"/>
</dbReference>
<dbReference type="GO" id="GO:0004386">
    <property type="term" value="F:helicase activity"/>
    <property type="evidence" value="ECO:0007669"/>
    <property type="project" value="UniProtKB-KW"/>
</dbReference>
<organism evidence="7 8">
    <name type="scientific">Yersinia enterocolitica serotype O:8 / biotype 1B (strain NCTC 13174 / 8081)</name>
    <dbReference type="NCBI Taxonomy" id="393305"/>
    <lineage>
        <taxon>Bacteria</taxon>
        <taxon>Pseudomonadati</taxon>
        <taxon>Pseudomonadota</taxon>
        <taxon>Gammaproteobacteria</taxon>
        <taxon>Enterobacterales</taxon>
        <taxon>Yersiniaceae</taxon>
        <taxon>Yersinia</taxon>
    </lineage>
</organism>
<feature type="domain" description="Helicase C-terminal" evidence="6">
    <location>
        <begin position="142"/>
        <end position="344"/>
    </location>
</feature>
<dbReference type="GO" id="GO:0016787">
    <property type="term" value="F:hydrolase activity"/>
    <property type="evidence" value="ECO:0007669"/>
    <property type="project" value="UniProtKB-KW"/>
</dbReference>
<dbReference type="HOGENOM" id="CLU_025497_0_0_6"/>
<evidence type="ECO:0000313" key="8">
    <source>
        <dbReference type="Proteomes" id="UP000000642"/>
    </source>
</evidence>
<keyword evidence="1" id="KW-0547">Nucleotide-binding</keyword>
<evidence type="ECO:0000256" key="4">
    <source>
        <dbReference type="ARBA" id="ARBA00022840"/>
    </source>
</evidence>
<dbReference type="InterPro" id="IPR001650">
    <property type="entry name" value="Helicase_C-like"/>
</dbReference>
<gene>
    <name evidence="7" type="ordered locus">YE2632</name>
</gene>
<dbReference type="OrthoDB" id="9815222at2"/>
<keyword evidence="2" id="KW-0378">Hydrolase</keyword>
<feature type="domain" description="Rhodanese" evidence="5">
    <location>
        <begin position="141"/>
        <end position="200"/>
    </location>
</feature>
<dbReference type="AlphaFoldDB" id="A1JTH0"/>
<evidence type="ECO:0000256" key="3">
    <source>
        <dbReference type="ARBA" id="ARBA00022806"/>
    </source>
</evidence>
<dbReference type="EMBL" id="AM286415">
    <property type="protein sequence ID" value="CAL12666.1"/>
    <property type="molecule type" value="Genomic_DNA"/>
</dbReference>
<proteinExistence type="predicted"/>
<accession>A1JTH0</accession>
<name>A1JTH0_YERE8</name>
<dbReference type="PROSITE" id="PS50206">
    <property type="entry name" value="RHODANESE_3"/>
    <property type="match status" value="1"/>
</dbReference>
<reference evidence="7 8" key="1">
    <citation type="journal article" date="2006" name="PLoS Genet.">
        <title>The complete genome sequence and comparative genome analysis of the high pathogenicity Yersinia enterocolitica strain 8081.</title>
        <authorList>
            <person name="Thomson N.R."/>
            <person name="Howard S."/>
            <person name="Wren B.W."/>
            <person name="Holden M.T.G."/>
            <person name="Crossman L."/>
            <person name="Challis G.L."/>
            <person name="Churcher C."/>
            <person name="Mungall K."/>
            <person name="Brooks K."/>
            <person name="Chillingworth T."/>
            <person name="Feltwell T."/>
            <person name="Abdellah Z."/>
            <person name="Hauser H."/>
            <person name="Jagels K."/>
            <person name="Maddison M."/>
            <person name="Moule S."/>
            <person name="Sanders M."/>
            <person name="Whitehead S."/>
            <person name="Quail M.A."/>
            <person name="Dougan G."/>
            <person name="Parkhill J."/>
            <person name="Prentice M.B."/>
        </authorList>
    </citation>
    <scope>NUCLEOTIDE SEQUENCE [LARGE SCALE GENOMIC DNA]</scope>
    <source>
        <strain evidence="8">NCTC 13174 / 8081</strain>
    </source>
</reference>
<dbReference type="PANTHER" id="PTHR47961">
    <property type="entry name" value="DNA POLYMERASE THETA, PUTATIVE (AFU_ORTHOLOGUE AFUA_1G05260)-RELATED"/>
    <property type="match status" value="1"/>
</dbReference>
<dbReference type="SUPFAM" id="SSF52540">
    <property type="entry name" value="P-loop containing nucleoside triphosphate hydrolases"/>
    <property type="match status" value="1"/>
</dbReference>
<protein>
    <submittedName>
        <fullName evidence="7">Uncharacterized protein</fullName>
    </submittedName>
</protein>
<evidence type="ECO:0000259" key="5">
    <source>
        <dbReference type="PROSITE" id="PS50206"/>
    </source>
</evidence>
<keyword evidence="4" id="KW-0067">ATP-binding</keyword>
<dbReference type="InterPro" id="IPR027417">
    <property type="entry name" value="P-loop_NTPase"/>
</dbReference>
<sequence>MDELKKKFHKHKSRFKIITQSNQNVAERNIFIYTQERVIERDFENVKVDFFIIDEFYKLAPNSDTDYRCDRLNIAFHKLYHKCKRFYMLGPNIDGIMDGLEDDLNCSFVKFDKYKTVAADEFYYKLESDGKDELVDIERDKHLIKILNTINKEEQTVIYCKSPKRANGLMSKILSMGLTNRCIDNESFTKWLRDNYHPEWNLANAIDYGIACHHAKLPRAIGSFLVDSFNKKRISILVCTSTLIEGVNTNAKNVIIYDDCITGRTKLDSFTFNNISGRSGRMFEHFVGKIHIIGNRPNQQLPLIDIPIITQSDNASDSMLLQIQSDLSETSLSKIFKYTHQQILPIEVINKHQGVPPERLLTFAEALMEHCGKWQVASGKWQVASGKWHKDMVWDSLYPTKNQLNHLCEILFKYFSLSRMGNGAVKSASQLHTRLRSVMNHESDLKLIDDEYSYWVKRNSNYTADDAVQVIFDFKRNLVSYNLPKIILAINDVQKLIFSRFNYTFGDYTSFSHALEAHFEIPTLVTLEEFGIPMQISKKITKLANVTVDDDIDEALEKINKFSEEKRISNLLDDFEISLLENVVYFI</sequence>
<dbReference type="InterPro" id="IPR050474">
    <property type="entry name" value="Hel308_SKI2-like"/>
</dbReference>
<dbReference type="Gene3D" id="3.40.50.300">
    <property type="entry name" value="P-loop containing nucleotide triphosphate hydrolases"/>
    <property type="match status" value="1"/>
</dbReference>
<dbReference type="PANTHER" id="PTHR47961:SF6">
    <property type="entry name" value="DNA-DIRECTED DNA POLYMERASE"/>
    <property type="match status" value="1"/>
</dbReference>
<evidence type="ECO:0000313" key="7">
    <source>
        <dbReference type="EMBL" id="CAL12666.1"/>
    </source>
</evidence>
<evidence type="ECO:0000256" key="2">
    <source>
        <dbReference type="ARBA" id="ARBA00022801"/>
    </source>
</evidence>
<dbReference type="PROSITE" id="PS51194">
    <property type="entry name" value="HELICASE_CTER"/>
    <property type="match status" value="1"/>
</dbReference>
<dbReference type="Proteomes" id="UP000000642">
    <property type="component" value="Chromosome"/>
</dbReference>